<feature type="domain" description="IBB" evidence="7">
    <location>
        <begin position="1"/>
        <end position="58"/>
    </location>
</feature>
<comment type="similarity">
    <text evidence="1 5">Belongs to the importin alpha family.</text>
</comment>
<dbReference type="PIRSF" id="PIRSF005673">
    <property type="entry name" value="Importin_alpha"/>
    <property type="match status" value="1"/>
</dbReference>
<evidence type="ECO:0000313" key="8">
    <source>
        <dbReference type="EMBL" id="CAA2622325.1"/>
    </source>
</evidence>
<dbReference type="PROSITE" id="PS51214">
    <property type="entry name" value="IBB"/>
    <property type="match status" value="1"/>
</dbReference>
<dbReference type="Pfam" id="PF00514">
    <property type="entry name" value="Arm"/>
    <property type="match status" value="8"/>
</dbReference>
<keyword evidence="3" id="KW-0677">Repeat</keyword>
<evidence type="ECO:0000256" key="4">
    <source>
        <dbReference type="ARBA" id="ARBA00022927"/>
    </source>
</evidence>
<comment type="subunit">
    <text evidence="5">Forms a complex with importin subunit beta-1.</text>
</comment>
<feature type="repeat" description="ARM" evidence="6">
    <location>
        <begin position="244"/>
        <end position="286"/>
    </location>
</feature>
<dbReference type="SMART" id="SM00185">
    <property type="entry name" value="ARM"/>
    <property type="match status" value="8"/>
</dbReference>
<gene>
    <name evidence="8" type="ORF">SI7747_06008372</name>
</gene>
<dbReference type="FunFam" id="1.20.5.690:FF:000002">
    <property type="entry name" value="Importin subunit alpha"/>
    <property type="match status" value="1"/>
</dbReference>
<evidence type="ECO:0000313" key="9">
    <source>
        <dbReference type="Proteomes" id="UP001189122"/>
    </source>
</evidence>
<dbReference type="Pfam" id="PF16186">
    <property type="entry name" value="Arm_3"/>
    <property type="match status" value="1"/>
</dbReference>
<dbReference type="InterPro" id="IPR002652">
    <property type="entry name" value="Importin-a_IBB"/>
</dbReference>
<dbReference type="GO" id="GO:0005737">
    <property type="term" value="C:cytoplasm"/>
    <property type="evidence" value="ECO:0007669"/>
    <property type="project" value="InterPro"/>
</dbReference>
<dbReference type="GO" id="GO:0005634">
    <property type="term" value="C:nucleus"/>
    <property type="evidence" value="ECO:0007669"/>
    <property type="project" value="UniProtKB-ARBA"/>
</dbReference>
<dbReference type="GO" id="GO:0006606">
    <property type="term" value="P:protein import into nucleus"/>
    <property type="evidence" value="ECO:0007669"/>
    <property type="project" value="InterPro"/>
</dbReference>
<evidence type="ECO:0000256" key="2">
    <source>
        <dbReference type="ARBA" id="ARBA00022448"/>
    </source>
</evidence>
<reference evidence="8 9" key="1">
    <citation type="submission" date="2019-12" db="EMBL/GenBank/DDBJ databases">
        <authorList>
            <person name="Scholz U."/>
            <person name="Mascher M."/>
            <person name="Fiebig A."/>
        </authorList>
    </citation>
    <scope>NUCLEOTIDE SEQUENCE</scope>
</reference>
<feature type="repeat" description="ARM" evidence="6">
    <location>
        <begin position="115"/>
        <end position="160"/>
    </location>
</feature>
<comment type="function">
    <text evidence="5">Binds specifically and directly to substrates containing either a simple or bipartite NLS motif. Promotes docking of import substrates to the nuclear envelope.</text>
</comment>
<dbReference type="Gene3D" id="1.20.5.690">
    <property type="entry name" value="Importin-alpha, importin-beta-binding domain"/>
    <property type="match status" value="1"/>
</dbReference>
<dbReference type="InterPro" id="IPR016024">
    <property type="entry name" value="ARM-type_fold"/>
</dbReference>
<dbReference type="InterPro" id="IPR024931">
    <property type="entry name" value="Importin_alpha"/>
</dbReference>
<sequence>MSQKADVRAEVRRGRYKVAVDAEEGRRRREDSMVKIRRSKREEGLLKKRREGMQGLTLPMSKLASSTEMKLTALPSMVSGLRSNDVRLQHKATMLFRKLLSSDRNPPIAPVIQSGVVPRFVEFLTREDCPELQVGTLTAWALTNIASGTPEDAKVVIDNGAIPIFVRLLSSPNEDVREQTAWALGNVAGDSPENRDVVLGYGAVTALLSQLNENSRPGMIRNTTWALSTLCRGKPQPSSETTNAILSALERLIHSDDEEVLTNACWALYFLSDGNREQIQAVIETGVCPRLVGLLLHPSPSLLIPALKTVGNIVSEDDFQTQYMIDCQALPSLLSLLKHTRNKDIKREVCWTISNITAGTTEQIQAVIDADIIPYLVHLLQTDDFGVKREAAWAIAFVASGGTPEQIKYLVREGCIKPVCGLLSCPDKDLVRVCLQFLGHILSVGKAERDVGSSGGANAFAQMIEDSEGLEKIENLQSDDNPLIYEKSVELLEKYWQDDDGHDHMDTEK</sequence>
<dbReference type="InterPro" id="IPR032413">
    <property type="entry name" value="Arm_3"/>
</dbReference>
<dbReference type="EMBL" id="CACRZD030000006">
    <property type="protein sequence ID" value="CAA6661978.1"/>
    <property type="molecule type" value="Genomic_DNA"/>
</dbReference>
<evidence type="ECO:0000256" key="5">
    <source>
        <dbReference type="PIRNR" id="PIRNR005673"/>
    </source>
</evidence>
<dbReference type="InterPro" id="IPR000225">
    <property type="entry name" value="Armadillo"/>
</dbReference>
<protein>
    <recommendedName>
        <fullName evidence="5">Importin subunit alpha</fullName>
    </recommendedName>
</protein>
<evidence type="ECO:0000256" key="1">
    <source>
        <dbReference type="ARBA" id="ARBA00010394"/>
    </source>
</evidence>
<keyword evidence="9" id="KW-1185">Reference proteome</keyword>
<dbReference type="Pfam" id="PF01749">
    <property type="entry name" value="IBB"/>
    <property type="match status" value="1"/>
</dbReference>
<dbReference type="Proteomes" id="UP001189122">
    <property type="component" value="Unassembled WGS sequence"/>
</dbReference>
<dbReference type="Gene3D" id="1.25.10.10">
    <property type="entry name" value="Leucine-rich Repeat Variant"/>
    <property type="match status" value="1"/>
</dbReference>
<name>A0A7I8IVU2_SPIIN</name>
<dbReference type="PROSITE" id="PS50176">
    <property type="entry name" value="ARM_REPEAT"/>
    <property type="match status" value="3"/>
</dbReference>
<dbReference type="GO" id="GO:0061608">
    <property type="term" value="F:nuclear import signal receptor activity"/>
    <property type="evidence" value="ECO:0007669"/>
    <property type="project" value="InterPro"/>
</dbReference>
<dbReference type="AlphaFoldDB" id="A0A7I8IVU2"/>
<keyword evidence="4 5" id="KW-0653">Protein transport</keyword>
<dbReference type="InterPro" id="IPR011989">
    <property type="entry name" value="ARM-like"/>
</dbReference>
<dbReference type="PANTHER" id="PTHR23316">
    <property type="entry name" value="IMPORTIN ALPHA"/>
    <property type="match status" value="1"/>
</dbReference>
<dbReference type="SUPFAM" id="SSF48371">
    <property type="entry name" value="ARM repeat"/>
    <property type="match status" value="1"/>
</dbReference>
<dbReference type="FunFam" id="1.25.10.10:FF:000009">
    <property type="entry name" value="Importin subunit alpha"/>
    <property type="match status" value="1"/>
</dbReference>
<evidence type="ECO:0000256" key="6">
    <source>
        <dbReference type="PROSITE-ProRule" id="PRU00259"/>
    </source>
</evidence>
<dbReference type="EMBL" id="LR743593">
    <property type="protein sequence ID" value="CAA2622325.1"/>
    <property type="molecule type" value="Genomic_DNA"/>
</dbReference>
<evidence type="ECO:0000259" key="7">
    <source>
        <dbReference type="PROSITE" id="PS51214"/>
    </source>
</evidence>
<keyword evidence="2 5" id="KW-0813">Transport</keyword>
<accession>A0A7I8IVU2</accession>
<organism evidence="8">
    <name type="scientific">Spirodela intermedia</name>
    <name type="common">Intermediate duckweed</name>
    <dbReference type="NCBI Taxonomy" id="51605"/>
    <lineage>
        <taxon>Eukaryota</taxon>
        <taxon>Viridiplantae</taxon>
        <taxon>Streptophyta</taxon>
        <taxon>Embryophyta</taxon>
        <taxon>Tracheophyta</taxon>
        <taxon>Spermatophyta</taxon>
        <taxon>Magnoliopsida</taxon>
        <taxon>Liliopsida</taxon>
        <taxon>Araceae</taxon>
        <taxon>Lemnoideae</taxon>
        <taxon>Spirodela</taxon>
    </lineage>
</organism>
<proteinExistence type="inferred from homology"/>
<dbReference type="InterPro" id="IPR036975">
    <property type="entry name" value="Importin-a_IBB_sf"/>
</dbReference>
<evidence type="ECO:0000256" key="3">
    <source>
        <dbReference type="ARBA" id="ARBA00022737"/>
    </source>
</evidence>
<feature type="repeat" description="ARM" evidence="6">
    <location>
        <begin position="160"/>
        <end position="202"/>
    </location>
</feature>